<accession>A0A3L7ZXY9</accession>
<comment type="caution">
    <text evidence="1">The sequence shown here is derived from an EMBL/GenBank/DDBJ whole genome shotgun (WGS) entry which is preliminary data.</text>
</comment>
<evidence type="ECO:0000313" key="1">
    <source>
        <dbReference type="EMBL" id="RLT74920.1"/>
    </source>
</evidence>
<proteinExistence type="predicted"/>
<dbReference type="Proteomes" id="UP000278164">
    <property type="component" value="Unassembled WGS sequence"/>
</dbReference>
<protein>
    <submittedName>
        <fullName evidence="1">Uncharacterized protein</fullName>
    </submittedName>
</protein>
<name>A0A3L7ZXY9_PARDI</name>
<sequence length="73" mass="8424">MYKSESYYTRITGQNMKSVEDSNGFFMYPWRFLREVLGDLYEGLAYLSAVGQSSNSCCMIFQRLLHDHLPIGG</sequence>
<gene>
    <name evidence="1" type="ORF">D7V78_02590</name>
</gene>
<evidence type="ECO:0000313" key="2">
    <source>
        <dbReference type="Proteomes" id="UP000278164"/>
    </source>
</evidence>
<organism evidence="1 2">
    <name type="scientific">Parabacteroides distasonis</name>
    <dbReference type="NCBI Taxonomy" id="823"/>
    <lineage>
        <taxon>Bacteria</taxon>
        <taxon>Pseudomonadati</taxon>
        <taxon>Bacteroidota</taxon>
        <taxon>Bacteroidia</taxon>
        <taxon>Bacteroidales</taxon>
        <taxon>Tannerellaceae</taxon>
        <taxon>Parabacteroides</taxon>
    </lineage>
</organism>
<dbReference type="EMBL" id="RAYI01000002">
    <property type="protein sequence ID" value="RLT74920.1"/>
    <property type="molecule type" value="Genomic_DNA"/>
</dbReference>
<dbReference type="AlphaFoldDB" id="A0A3L7ZXY9"/>
<reference evidence="1 2" key="1">
    <citation type="submission" date="2018-09" db="EMBL/GenBank/DDBJ databases">
        <title>Murine metabolic-syndrome-specific gut microbial biobank.</title>
        <authorList>
            <person name="Liu C."/>
        </authorList>
    </citation>
    <scope>NUCLEOTIDE SEQUENCE [LARGE SCALE GENOMIC DNA]</scope>
    <source>
        <strain evidence="1 2">8-P5</strain>
    </source>
</reference>